<proteinExistence type="predicted"/>
<dbReference type="Proteomes" id="UP000241447">
    <property type="component" value="Chromosome"/>
</dbReference>
<accession>A0A2R4M2T6</accession>
<dbReference type="EMBL" id="CP028475">
    <property type="protein sequence ID" value="AVW91427.1"/>
    <property type="molecule type" value="Genomic_DNA"/>
</dbReference>
<protein>
    <submittedName>
        <fullName evidence="2">Uncharacterized protein</fullName>
    </submittedName>
</protein>
<feature type="compositionally biased region" description="Basic and acidic residues" evidence="1">
    <location>
        <begin position="50"/>
        <end position="64"/>
    </location>
</feature>
<organism evidence="2 3">
    <name type="scientific">Celeribacter baekdonensis</name>
    <dbReference type="NCBI Taxonomy" id="875171"/>
    <lineage>
        <taxon>Bacteria</taxon>
        <taxon>Pseudomonadati</taxon>
        <taxon>Pseudomonadota</taxon>
        <taxon>Alphaproteobacteria</taxon>
        <taxon>Rhodobacterales</taxon>
        <taxon>Roseobacteraceae</taxon>
        <taxon>Celeribacter</taxon>
    </lineage>
</organism>
<reference evidence="2 3" key="1">
    <citation type="submission" date="2018-03" db="EMBL/GenBank/DDBJ databases">
        <title>The Complete Genome of Celeribacter baekdonensis strain LH4, a Thiosulfate-Oxidizing Alphaproteobacterium Isolated from Gulf of Mexico Continental Slope Sediments.</title>
        <authorList>
            <person name="Flood B.E."/>
            <person name="Bailey J.V."/>
            <person name="Leprich D."/>
        </authorList>
    </citation>
    <scope>NUCLEOTIDE SEQUENCE [LARGE SCALE GENOMIC DNA]</scope>
    <source>
        <strain evidence="2 3">LH4</strain>
    </source>
</reference>
<feature type="region of interest" description="Disordered" evidence="1">
    <location>
        <begin position="97"/>
        <end position="183"/>
    </location>
</feature>
<gene>
    <name evidence="2" type="ORF">DA792_10300</name>
</gene>
<feature type="compositionally biased region" description="Polar residues" evidence="1">
    <location>
        <begin position="150"/>
        <end position="161"/>
    </location>
</feature>
<feature type="compositionally biased region" description="Low complexity" evidence="1">
    <location>
        <begin position="129"/>
        <end position="143"/>
    </location>
</feature>
<dbReference type="AlphaFoldDB" id="A0A2R4M2T6"/>
<sequence>MPQVAQTATDGSATFTKGNELPGQNGSKYTKSDPVNETANDAAAPTSTDAKAEAQNRIKEDLPKDILTGPTPAFQASVLEVESDLRNVIAQLEARRNQVSDEAAISATPRGSEARSLAAQPLTSEGTGTETQRAAVAEATQAEVQKDATEATQALVQTSSEAMDPETRYAGPAANPRSPYDPA</sequence>
<evidence type="ECO:0000256" key="1">
    <source>
        <dbReference type="SAM" id="MobiDB-lite"/>
    </source>
</evidence>
<evidence type="ECO:0000313" key="2">
    <source>
        <dbReference type="EMBL" id="AVW91427.1"/>
    </source>
</evidence>
<feature type="region of interest" description="Disordered" evidence="1">
    <location>
        <begin position="1"/>
        <end position="70"/>
    </location>
</feature>
<dbReference type="KEGG" id="cbak:DA792_10300"/>
<feature type="compositionally biased region" description="Polar residues" evidence="1">
    <location>
        <begin position="1"/>
        <end position="49"/>
    </location>
</feature>
<evidence type="ECO:0000313" key="3">
    <source>
        <dbReference type="Proteomes" id="UP000241447"/>
    </source>
</evidence>
<name>A0A2R4M2T6_9RHOB</name>